<dbReference type="Pfam" id="PF08020">
    <property type="entry name" value="DUF1706"/>
    <property type="match status" value="1"/>
</dbReference>
<dbReference type="PANTHER" id="PTHR40658:SF3">
    <property type="entry name" value="CLBS_DFSB FAMILY FOUR-HELIX BUNDLE PROTEIN"/>
    <property type="match status" value="1"/>
</dbReference>
<dbReference type="PATRIC" id="fig|1747903.4.peg.3162"/>
<gene>
    <name evidence="1" type="ORF">ASR47_1010151</name>
</gene>
<evidence type="ECO:0000313" key="1">
    <source>
        <dbReference type="EMBL" id="OBV39561.1"/>
    </source>
</evidence>
<dbReference type="OrthoDB" id="5347938at2"/>
<protein>
    <recommendedName>
        <fullName evidence="3">ClbS/DfsB family four-helix bundle protein</fullName>
    </recommendedName>
</protein>
<evidence type="ECO:0000313" key="2">
    <source>
        <dbReference type="Proteomes" id="UP000092713"/>
    </source>
</evidence>
<dbReference type="InterPro" id="IPR034660">
    <property type="entry name" value="DinB/YfiT-like"/>
</dbReference>
<sequence length="170" mass="19114">MAIPHNRQELLDAINTSYARLQQDLARVPAGLAREPVLDGHVAGTRMSVCDLLAYLVGWNELVLHWHAQLAAGKSIGEIAFPAEGFTWNQLGVLAQRFYADHAHLDMAQLLQRLALARQQLVALVEASDDGQLYGQPWYKQYSMGRMIQFNTSSPYANARTRLRAWLKTL</sequence>
<comment type="caution">
    <text evidence="1">The sequence shown here is derived from an EMBL/GenBank/DDBJ whole genome shotgun (WGS) entry which is preliminary data.</text>
</comment>
<keyword evidence="2" id="KW-1185">Reference proteome</keyword>
<proteinExistence type="predicted"/>
<accession>A0A1A7C0T7</accession>
<dbReference type="Gene3D" id="1.20.120.450">
    <property type="entry name" value="dinb family like domain"/>
    <property type="match status" value="1"/>
</dbReference>
<dbReference type="RefSeq" id="WP_065307903.1">
    <property type="nucleotide sequence ID" value="NZ_LOCQ01000053.1"/>
</dbReference>
<name>A0A1A7C0T7_9BURK</name>
<dbReference type="Proteomes" id="UP000092713">
    <property type="component" value="Unassembled WGS sequence"/>
</dbReference>
<evidence type="ECO:0008006" key="3">
    <source>
        <dbReference type="Google" id="ProtNLM"/>
    </source>
</evidence>
<dbReference type="PIRSF" id="PIRSF031551">
    <property type="entry name" value="DUF1706"/>
    <property type="match status" value="1"/>
</dbReference>
<dbReference type="EMBL" id="LOCQ01000053">
    <property type="protein sequence ID" value="OBV39561.1"/>
    <property type="molecule type" value="Genomic_DNA"/>
</dbReference>
<dbReference type="PANTHER" id="PTHR40658">
    <property type="match status" value="1"/>
</dbReference>
<reference evidence="1 2" key="1">
    <citation type="submission" date="2016-04" db="EMBL/GenBank/DDBJ databases">
        <title>Draft genome sequence of Janthinobacterium psychrotolerans sp. nov., isolated from freshwater sediments in Denmark.</title>
        <authorList>
            <person name="Gong X."/>
            <person name="Skrivergaard S."/>
            <person name="Korsgaard B.S."/>
            <person name="Schreiber L."/>
            <person name="Marshall I.P."/>
            <person name="Finster K."/>
            <person name="Schramm A."/>
        </authorList>
    </citation>
    <scope>NUCLEOTIDE SEQUENCE [LARGE SCALE GENOMIC DNA]</scope>
    <source>
        <strain evidence="1 2">S3-2</strain>
    </source>
</reference>
<dbReference type="AlphaFoldDB" id="A0A1A7C0T7"/>
<organism evidence="1 2">
    <name type="scientific">Janthinobacterium psychrotolerans</name>
    <dbReference type="NCBI Taxonomy" id="1747903"/>
    <lineage>
        <taxon>Bacteria</taxon>
        <taxon>Pseudomonadati</taxon>
        <taxon>Pseudomonadota</taxon>
        <taxon>Betaproteobacteria</taxon>
        <taxon>Burkholderiales</taxon>
        <taxon>Oxalobacteraceae</taxon>
        <taxon>Janthinobacterium</taxon>
    </lineage>
</organism>
<dbReference type="InterPro" id="IPR012550">
    <property type="entry name" value="DUF1706"/>
</dbReference>
<dbReference type="STRING" id="1747903.ASR47_1010151"/>